<reference evidence="1" key="2">
    <citation type="journal article" date="2015" name="Data Brief">
        <title>Shoot transcriptome of the giant reed, Arundo donax.</title>
        <authorList>
            <person name="Barrero R.A."/>
            <person name="Guerrero F.D."/>
            <person name="Moolhuijzen P."/>
            <person name="Goolsby J.A."/>
            <person name="Tidwell J."/>
            <person name="Bellgard S.E."/>
            <person name="Bellgard M.I."/>
        </authorList>
    </citation>
    <scope>NUCLEOTIDE SEQUENCE</scope>
    <source>
        <tissue evidence="1">Shoot tissue taken approximately 20 cm above the soil surface</tissue>
    </source>
</reference>
<reference evidence="1" key="1">
    <citation type="submission" date="2014-09" db="EMBL/GenBank/DDBJ databases">
        <authorList>
            <person name="Magalhaes I.L.F."/>
            <person name="Oliveira U."/>
            <person name="Santos F.R."/>
            <person name="Vidigal T.H.D.A."/>
            <person name="Brescovit A.D."/>
            <person name="Santos A.J."/>
        </authorList>
    </citation>
    <scope>NUCLEOTIDE SEQUENCE</scope>
    <source>
        <tissue evidence="1">Shoot tissue taken approximately 20 cm above the soil surface</tissue>
    </source>
</reference>
<accession>A0A0A8YUI5</accession>
<organism evidence="1">
    <name type="scientific">Arundo donax</name>
    <name type="common">Giant reed</name>
    <name type="synonym">Donax arundinaceus</name>
    <dbReference type="NCBI Taxonomy" id="35708"/>
    <lineage>
        <taxon>Eukaryota</taxon>
        <taxon>Viridiplantae</taxon>
        <taxon>Streptophyta</taxon>
        <taxon>Embryophyta</taxon>
        <taxon>Tracheophyta</taxon>
        <taxon>Spermatophyta</taxon>
        <taxon>Magnoliopsida</taxon>
        <taxon>Liliopsida</taxon>
        <taxon>Poales</taxon>
        <taxon>Poaceae</taxon>
        <taxon>PACMAD clade</taxon>
        <taxon>Arundinoideae</taxon>
        <taxon>Arundineae</taxon>
        <taxon>Arundo</taxon>
    </lineage>
</organism>
<proteinExistence type="predicted"/>
<name>A0A0A8YUI5_ARUDO</name>
<sequence length="105" mass="11353">MSIIVLGLSLFPLLSSPLSPCAASFPEQKQEAPRSLQHLLCVASSVEWSSAVLTCLSPSLINLLYMLCRLSQPFRSLEASPMVLWRTSSGTKELSGSNSGTEVIR</sequence>
<dbReference type="EMBL" id="GBRH01271633">
    <property type="protein sequence ID" value="JAD26262.1"/>
    <property type="molecule type" value="Transcribed_RNA"/>
</dbReference>
<dbReference type="AlphaFoldDB" id="A0A0A8YUI5"/>
<evidence type="ECO:0000313" key="1">
    <source>
        <dbReference type="EMBL" id="JAD26262.1"/>
    </source>
</evidence>
<protein>
    <submittedName>
        <fullName evidence="1">Uncharacterized protein</fullName>
    </submittedName>
</protein>